<gene>
    <name evidence="2" type="ORF">HK12_10555</name>
</gene>
<reference evidence="2 3" key="1">
    <citation type="submission" date="2014-06" db="EMBL/GenBank/DDBJ databases">
        <authorList>
            <person name="Ju J."/>
            <person name="Zhang J."/>
        </authorList>
    </citation>
    <scope>NUCLEOTIDE SEQUENCE [LARGE SCALE GENOMIC DNA]</scope>
    <source>
        <strain evidence="2">DmW_045</strain>
    </source>
</reference>
<feature type="compositionally biased region" description="Polar residues" evidence="1">
    <location>
        <begin position="81"/>
        <end position="92"/>
    </location>
</feature>
<feature type="region of interest" description="Disordered" evidence="1">
    <location>
        <begin position="132"/>
        <end position="156"/>
    </location>
</feature>
<evidence type="ECO:0000313" key="2">
    <source>
        <dbReference type="EMBL" id="OUI79990.1"/>
    </source>
</evidence>
<accession>A0A251ZZ86</accession>
<protein>
    <recommendedName>
        <fullName evidence="4">DUF2946 domain-containing protein</fullName>
    </recommendedName>
</protein>
<evidence type="ECO:0008006" key="4">
    <source>
        <dbReference type="Google" id="ProtNLM"/>
    </source>
</evidence>
<dbReference type="AlphaFoldDB" id="A0A251ZZ86"/>
<evidence type="ECO:0000256" key="1">
    <source>
        <dbReference type="SAM" id="MobiDB-lite"/>
    </source>
</evidence>
<sequence length="156" mass="16470">MPRALNPVTALLKWPLVAVTLLGFLGLLALQSFSLPDELPRAAIERLLGVDIAPNTPSPPAHPHAMIMPHNGIMAGHHMHSMQQGGTNTQHTPQHHHGSESCPLCPLLSLPAALPLGVVLVPPPIQRWIRRGSCASTPRGPPPIALGLPPSRGPPA</sequence>
<name>A0A251ZZ86_9PROT</name>
<organism evidence="2 3">
    <name type="scientific">Acetobacter orientalis</name>
    <dbReference type="NCBI Taxonomy" id="146474"/>
    <lineage>
        <taxon>Bacteria</taxon>
        <taxon>Pseudomonadati</taxon>
        <taxon>Pseudomonadota</taxon>
        <taxon>Alphaproteobacteria</taxon>
        <taxon>Acetobacterales</taxon>
        <taxon>Acetobacteraceae</taxon>
        <taxon>Acetobacter</taxon>
    </lineage>
</organism>
<comment type="caution">
    <text evidence="2">The sequence shown here is derived from an EMBL/GenBank/DDBJ whole genome shotgun (WGS) entry which is preliminary data.</text>
</comment>
<dbReference type="Proteomes" id="UP000194639">
    <property type="component" value="Unassembled WGS sequence"/>
</dbReference>
<evidence type="ECO:0000313" key="3">
    <source>
        <dbReference type="Proteomes" id="UP000194639"/>
    </source>
</evidence>
<dbReference type="RefSeq" id="WP_086552939.1">
    <property type="nucleotide sequence ID" value="NZ_CALGIZ010000067.1"/>
</dbReference>
<dbReference type="EMBL" id="JOMO01000044">
    <property type="protein sequence ID" value="OUI79990.1"/>
    <property type="molecule type" value="Genomic_DNA"/>
</dbReference>
<feature type="region of interest" description="Disordered" evidence="1">
    <location>
        <begin position="77"/>
        <end position="100"/>
    </location>
</feature>
<proteinExistence type="predicted"/>